<dbReference type="SUPFAM" id="SSF52283">
    <property type="entry name" value="Formate/glycerate dehydrogenase catalytic domain-like"/>
    <property type="match status" value="1"/>
</dbReference>
<gene>
    <name evidence="7" type="ORF">EV646_106228</name>
</gene>
<organism evidence="7 8">
    <name type="scientific">Kribbella antiqua</name>
    <dbReference type="NCBI Taxonomy" id="2512217"/>
    <lineage>
        <taxon>Bacteria</taxon>
        <taxon>Bacillati</taxon>
        <taxon>Actinomycetota</taxon>
        <taxon>Actinomycetes</taxon>
        <taxon>Propionibacteriales</taxon>
        <taxon>Kribbellaceae</taxon>
        <taxon>Kribbella</taxon>
    </lineage>
</organism>
<evidence type="ECO:0000256" key="3">
    <source>
        <dbReference type="ARBA" id="ARBA00023027"/>
    </source>
</evidence>
<keyword evidence="8" id="KW-1185">Reference proteome</keyword>
<sequence>MIGLLVMSEESFAAHFDQVRLDRLKTLVTLPDPVRVDELDSPAARERLAEAEVLITSWGVPQLSGARLAAAPRLRAVFHAAGSVRALAADELWERDIVVTSAADANAIPVAEYTLAAIIFAGKKAPFLAADASTAYRGWGHPDGFGDLSNFRRSIGIVGFSRTGRRVVELLRTLDGPTVLVADPYADAAAVAAAGAKLVDLDELLPQVDVLSLHAPALPSTHRMIGTAELAKLPDHATVVNTARGSLIDSSALAEECRSGRLFAILDVTDPEPLPAGSALRSVPNVMITPHIAGSLGSEIHRLTDHALDELTRWLAGEPLHGLITAETFPLTA</sequence>
<evidence type="ECO:0000256" key="1">
    <source>
        <dbReference type="ARBA" id="ARBA00005854"/>
    </source>
</evidence>
<dbReference type="InterPro" id="IPR050857">
    <property type="entry name" value="D-2-hydroxyacid_DH"/>
</dbReference>
<protein>
    <submittedName>
        <fullName evidence="7">Phosphoglycerate dehydrogenase-like enzyme</fullName>
    </submittedName>
</protein>
<dbReference type="PANTHER" id="PTHR42789:SF1">
    <property type="entry name" value="D-ISOMER SPECIFIC 2-HYDROXYACID DEHYDROGENASE FAMILY PROTEIN (AFU_ORTHOLOGUE AFUA_6G10090)"/>
    <property type="match status" value="1"/>
</dbReference>
<dbReference type="Gene3D" id="3.40.50.720">
    <property type="entry name" value="NAD(P)-binding Rossmann-like Domain"/>
    <property type="match status" value="2"/>
</dbReference>
<keyword evidence="3" id="KW-0520">NAD</keyword>
<comment type="similarity">
    <text evidence="1 4">Belongs to the D-isomer specific 2-hydroxyacid dehydrogenase family.</text>
</comment>
<dbReference type="RefSeq" id="WP_132150266.1">
    <property type="nucleotide sequence ID" value="NZ_SLWR01000006.1"/>
</dbReference>
<name>A0A4R2IS56_9ACTN</name>
<evidence type="ECO:0000259" key="5">
    <source>
        <dbReference type="Pfam" id="PF00389"/>
    </source>
</evidence>
<evidence type="ECO:0000313" key="7">
    <source>
        <dbReference type="EMBL" id="TCO46989.1"/>
    </source>
</evidence>
<reference evidence="7 8" key="1">
    <citation type="journal article" date="2015" name="Stand. Genomic Sci.">
        <title>Genomic Encyclopedia of Bacterial and Archaeal Type Strains, Phase III: the genomes of soil and plant-associated and newly described type strains.</title>
        <authorList>
            <person name="Whitman W.B."/>
            <person name="Woyke T."/>
            <person name="Klenk H.P."/>
            <person name="Zhou Y."/>
            <person name="Lilburn T.G."/>
            <person name="Beck B.J."/>
            <person name="De Vos P."/>
            <person name="Vandamme P."/>
            <person name="Eisen J.A."/>
            <person name="Garrity G."/>
            <person name="Hugenholtz P."/>
            <person name="Kyrpides N.C."/>
        </authorList>
    </citation>
    <scope>NUCLEOTIDE SEQUENCE [LARGE SCALE GENOMIC DNA]</scope>
    <source>
        <strain evidence="7 8">VKM Ac-2541</strain>
    </source>
</reference>
<dbReference type="GO" id="GO:0051287">
    <property type="term" value="F:NAD binding"/>
    <property type="evidence" value="ECO:0007669"/>
    <property type="project" value="InterPro"/>
</dbReference>
<keyword evidence="2 4" id="KW-0560">Oxidoreductase</keyword>
<dbReference type="Pfam" id="PF02826">
    <property type="entry name" value="2-Hacid_dh_C"/>
    <property type="match status" value="1"/>
</dbReference>
<dbReference type="GO" id="GO:0016616">
    <property type="term" value="F:oxidoreductase activity, acting on the CH-OH group of donors, NAD or NADP as acceptor"/>
    <property type="evidence" value="ECO:0007669"/>
    <property type="project" value="InterPro"/>
</dbReference>
<proteinExistence type="inferred from homology"/>
<dbReference type="InterPro" id="IPR036291">
    <property type="entry name" value="NAD(P)-bd_dom_sf"/>
</dbReference>
<evidence type="ECO:0000256" key="4">
    <source>
        <dbReference type="RuleBase" id="RU003719"/>
    </source>
</evidence>
<dbReference type="PANTHER" id="PTHR42789">
    <property type="entry name" value="D-ISOMER SPECIFIC 2-HYDROXYACID DEHYDROGENASE FAMILY PROTEIN (AFU_ORTHOLOGUE AFUA_6G10090)"/>
    <property type="match status" value="1"/>
</dbReference>
<evidence type="ECO:0000256" key="2">
    <source>
        <dbReference type="ARBA" id="ARBA00023002"/>
    </source>
</evidence>
<accession>A0A4R2IS56</accession>
<dbReference type="Proteomes" id="UP000295573">
    <property type="component" value="Unassembled WGS sequence"/>
</dbReference>
<dbReference type="AlphaFoldDB" id="A0A4R2IS56"/>
<dbReference type="SUPFAM" id="SSF51735">
    <property type="entry name" value="NAD(P)-binding Rossmann-fold domains"/>
    <property type="match status" value="1"/>
</dbReference>
<feature type="domain" description="D-isomer specific 2-hydroxyacid dehydrogenase catalytic" evidence="5">
    <location>
        <begin position="36"/>
        <end position="321"/>
    </location>
</feature>
<dbReference type="OrthoDB" id="117809at2"/>
<dbReference type="InterPro" id="IPR006140">
    <property type="entry name" value="D-isomer_DH_NAD-bd"/>
</dbReference>
<feature type="domain" description="D-isomer specific 2-hydroxyacid dehydrogenase NAD-binding" evidence="6">
    <location>
        <begin position="133"/>
        <end position="293"/>
    </location>
</feature>
<dbReference type="Pfam" id="PF00389">
    <property type="entry name" value="2-Hacid_dh"/>
    <property type="match status" value="1"/>
</dbReference>
<dbReference type="EMBL" id="SLWR01000006">
    <property type="protein sequence ID" value="TCO46989.1"/>
    <property type="molecule type" value="Genomic_DNA"/>
</dbReference>
<dbReference type="CDD" id="cd12167">
    <property type="entry name" value="2-Hacid_dh_8"/>
    <property type="match status" value="1"/>
</dbReference>
<comment type="caution">
    <text evidence="7">The sequence shown here is derived from an EMBL/GenBank/DDBJ whole genome shotgun (WGS) entry which is preliminary data.</text>
</comment>
<dbReference type="InterPro" id="IPR006139">
    <property type="entry name" value="D-isomer_2_OHA_DH_cat_dom"/>
</dbReference>
<evidence type="ECO:0000313" key="8">
    <source>
        <dbReference type="Proteomes" id="UP000295573"/>
    </source>
</evidence>
<evidence type="ECO:0000259" key="6">
    <source>
        <dbReference type="Pfam" id="PF02826"/>
    </source>
</evidence>